<dbReference type="AlphaFoldDB" id="A0A0F3QMH7"/>
<sequence>MPLDFTRHNMANLMSSLIGRPYGWGNMYFYNDCSAELKNLFTPFGIWLPRNSGAQAEFIKENFYTVDMSAATSLERLSYLMKNGKPFLTIIHIEGHVFLYIGNYPNVHNKESTLMAMTYQNIWGLRPKTKIVVL</sequence>
<feature type="domain" description="NlpC/P60" evidence="5">
    <location>
        <begin position="19"/>
        <end position="116"/>
    </location>
</feature>
<protein>
    <submittedName>
        <fullName evidence="6">NlpC/P60 family protein</fullName>
    </submittedName>
</protein>
<keyword evidence="3" id="KW-0378">Hydrolase</keyword>
<dbReference type="Gene3D" id="3.90.1720.10">
    <property type="entry name" value="endopeptidase domain like (from Nostoc punctiforme)"/>
    <property type="match status" value="1"/>
</dbReference>
<evidence type="ECO:0000313" key="6">
    <source>
        <dbReference type="EMBL" id="KJV92634.1"/>
    </source>
</evidence>
<proteinExistence type="inferred from homology"/>
<keyword evidence="2" id="KW-0645">Protease</keyword>
<evidence type="ECO:0000256" key="2">
    <source>
        <dbReference type="ARBA" id="ARBA00022670"/>
    </source>
</evidence>
<evidence type="ECO:0000256" key="1">
    <source>
        <dbReference type="ARBA" id="ARBA00007074"/>
    </source>
</evidence>
<evidence type="ECO:0000256" key="3">
    <source>
        <dbReference type="ARBA" id="ARBA00022801"/>
    </source>
</evidence>
<dbReference type="PATRIC" id="fig|1359194.3.peg.1292"/>
<dbReference type="InterPro" id="IPR000064">
    <property type="entry name" value="NLP_P60_dom"/>
</dbReference>
<comment type="similarity">
    <text evidence="1">Belongs to the peptidase C40 family.</text>
</comment>
<dbReference type="STRING" id="33990.A3306_02600"/>
<gene>
    <name evidence="6" type="ORF">RBEMOGI_1269</name>
</gene>
<name>A0A0F3QMH7_RICBE</name>
<reference evidence="6 7" key="1">
    <citation type="submission" date="2015-02" db="EMBL/GenBank/DDBJ databases">
        <title>Genome Sequencing of Rickettsiales.</title>
        <authorList>
            <person name="Daugherty S.C."/>
            <person name="Su Q."/>
            <person name="Abolude K."/>
            <person name="Beier-Sexton M."/>
            <person name="Carlyon J.A."/>
            <person name="Carter R."/>
            <person name="Day N.P."/>
            <person name="Dumler S.J."/>
            <person name="Dyachenko V."/>
            <person name="Godinez A."/>
            <person name="Kurtti T.J."/>
            <person name="Lichay M."/>
            <person name="Mullins K.E."/>
            <person name="Ott S."/>
            <person name="Pappas-Brown V."/>
            <person name="Paris D.H."/>
            <person name="Patel P."/>
            <person name="Richards A.L."/>
            <person name="Sadzewicz L."/>
            <person name="Sears K."/>
            <person name="Seidman D."/>
            <person name="Sengamalay N."/>
            <person name="Stenos J."/>
            <person name="Tallon L.J."/>
            <person name="Vincent G."/>
            <person name="Fraser C.M."/>
            <person name="Munderloh U."/>
            <person name="Dunning-Hotopp J.C."/>
        </authorList>
    </citation>
    <scope>NUCLEOTIDE SEQUENCE [LARGE SCALE GENOMIC DNA]</scope>
    <source>
        <strain evidence="6 7">RML Mogi</strain>
    </source>
</reference>
<dbReference type="GO" id="GO:0008234">
    <property type="term" value="F:cysteine-type peptidase activity"/>
    <property type="evidence" value="ECO:0007669"/>
    <property type="project" value="UniProtKB-KW"/>
</dbReference>
<evidence type="ECO:0000256" key="4">
    <source>
        <dbReference type="ARBA" id="ARBA00022807"/>
    </source>
</evidence>
<organism evidence="6 7">
    <name type="scientific">Rickettsia bellii str. RML Mogi</name>
    <dbReference type="NCBI Taxonomy" id="1359194"/>
    <lineage>
        <taxon>Bacteria</taxon>
        <taxon>Pseudomonadati</taxon>
        <taxon>Pseudomonadota</taxon>
        <taxon>Alphaproteobacteria</taxon>
        <taxon>Rickettsiales</taxon>
        <taxon>Rickettsiaceae</taxon>
        <taxon>Rickettsieae</taxon>
        <taxon>Rickettsia</taxon>
        <taxon>belli group</taxon>
    </lineage>
</organism>
<dbReference type="GO" id="GO:0006508">
    <property type="term" value="P:proteolysis"/>
    <property type="evidence" value="ECO:0007669"/>
    <property type="project" value="UniProtKB-KW"/>
</dbReference>
<dbReference type="EMBL" id="LAOJ01000001">
    <property type="protein sequence ID" value="KJV92634.1"/>
    <property type="molecule type" value="Genomic_DNA"/>
</dbReference>
<dbReference type="InterPro" id="IPR038765">
    <property type="entry name" value="Papain-like_cys_pep_sf"/>
</dbReference>
<dbReference type="Proteomes" id="UP000033689">
    <property type="component" value="Unassembled WGS sequence"/>
</dbReference>
<dbReference type="Pfam" id="PF00877">
    <property type="entry name" value="NLPC_P60"/>
    <property type="match status" value="1"/>
</dbReference>
<keyword evidence="4" id="KW-0788">Thiol protease</keyword>
<accession>A0A0F3QMH7</accession>
<evidence type="ECO:0000259" key="5">
    <source>
        <dbReference type="Pfam" id="PF00877"/>
    </source>
</evidence>
<comment type="caution">
    <text evidence="6">The sequence shown here is derived from an EMBL/GenBank/DDBJ whole genome shotgun (WGS) entry which is preliminary data.</text>
</comment>
<dbReference type="SUPFAM" id="SSF54001">
    <property type="entry name" value="Cysteine proteinases"/>
    <property type="match status" value="1"/>
</dbReference>
<evidence type="ECO:0000313" key="7">
    <source>
        <dbReference type="Proteomes" id="UP000033689"/>
    </source>
</evidence>